<dbReference type="InterPro" id="IPR036443">
    <property type="entry name" value="Znf_RanBP2_sf"/>
</dbReference>
<dbReference type="InterPro" id="IPR036885">
    <property type="entry name" value="SWIB_MDM2_dom_sf"/>
</dbReference>
<dbReference type="CDD" id="cd16646">
    <property type="entry name" value="mRING-HC-C2H2C4_MDM2-like"/>
    <property type="match status" value="1"/>
</dbReference>
<gene>
    <name evidence="7" type="primary">mdm2</name>
    <name evidence="7" type="ORF">FJT64_016047</name>
</gene>
<sequence length="375" mass="40936">MTTDFNSNVIMLFLRYLARRKPSLFDPMNKSRVVCQDDPLGRVFGVASFTKDETRLLVRQQLCLVEDEALMASLPPLPPPGLEPGEQVKRGPTDPDADDPDSKRSRSEAGAAASAPAPAPAAGAGPSSGPGPSVTADLQRMDTLEATDGAMEETRETETDYDEAGDHRRTYAQELEPVDCTDYDSDGLSSSGEESDVESPLHLTVMAVWMDDVGMMADMETSESDAENADTWVCAAPKCRTTNKARKSRCDHCWKMRPDWVVGPRRKRQRRRQRAGLSEKMRRTTSTVAASSATASASPQDSVDTGFGGSQDGASTTADQTCIICCEKSRDAAIIHGLTGCQVTCYTCARKLWKKKDLCPSCRRSIEKIVYLRFG</sequence>
<dbReference type="PROSITE" id="PS01358">
    <property type="entry name" value="ZF_RANBP2_1"/>
    <property type="match status" value="1"/>
</dbReference>
<dbReference type="PROSITE" id="PS50199">
    <property type="entry name" value="ZF_RANBP2_2"/>
    <property type="match status" value="1"/>
</dbReference>
<feature type="compositionally biased region" description="Acidic residues" evidence="5">
    <location>
        <begin position="176"/>
        <end position="185"/>
    </location>
</feature>
<feature type="compositionally biased region" description="Basic residues" evidence="5">
    <location>
        <begin position="264"/>
        <end position="274"/>
    </location>
</feature>
<dbReference type="SUPFAM" id="SSF47592">
    <property type="entry name" value="SWIB/MDM2 domain"/>
    <property type="match status" value="1"/>
</dbReference>
<dbReference type="SUPFAM" id="SSF90209">
    <property type="entry name" value="Ran binding protein zinc finger-like"/>
    <property type="match status" value="1"/>
</dbReference>
<organism evidence="7 8">
    <name type="scientific">Amphibalanus amphitrite</name>
    <name type="common">Striped barnacle</name>
    <name type="synonym">Balanus amphitrite</name>
    <dbReference type="NCBI Taxonomy" id="1232801"/>
    <lineage>
        <taxon>Eukaryota</taxon>
        <taxon>Metazoa</taxon>
        <taxon>Ecdysozoa</taxon>
        <taxon>Arthropoda</taxon>
        <taxon>Crustacea</taxon>
        <taxon>Multicrustacea</taxon>
        <taxon>Cirripedia</taxon>
        <taxon>Thoracica</taxon>
        <taxon>Thoracicalcarea</taxon>
        <taxon>Balanomorpha</taxon>
        <taxon>Balanoidea</taxon>
        <taxon>Balanidae</taxon>
        <taxon>Amphibalaninae</taxon>
        <taxon>Amphibalanus</taxon>
    </lineage>
</organism>
<dbReference type="InterPro" id="IPR013083">
    <property type="entry name" value="Znf_RING/FYVE/PHD"/>
</dbReference>
<keyword evidence="2 4" id="KW-0863">Zinc-finger</keyword>
<reference evidence="7 8" key="1">
    <citation type="submission" date="2019-07" db="EMBL/GenBank/DDBJ databases">
        <title>Draft genome assembly of a fouling barnacle, Amphibalanus amphitrite (Darwin, 1854): The first reference genome for Thecostraca.</title>
        <authorList>
            <person name="Kim W."/>
        </authorList>
    </citation>
    <scope>NUCLEOTIDE SEQUENCE [LARGE SCALE GENOMIC DNA]</scope>
    <source>
        <strain evidence="7">SNU_AA5</strain>
        <tissue evidence="7">Soma without cirri and trophi</tissue>
    </source>
</reference>
<dbReference type="OrthoDB" id="5817051at2759"/>
<dbReference type="Gene3D" id="3.30.40.10">
    <property type="entry name" value="Zinc/RING finger domain, C3HC4 (zinc finger)"/>
    <property type="match status" value="1"/>
</dbReference>
<dbReference type="GO" id="GO:0061630">
    <property type="term" value="F:ubiquitin protein ligase activity"/>
    <property type="evidence" value="ECO:0007669"/>
    <property type="project" value="TreeGrafter"/>
</dbReference>
<dbReference type="Pfam" id="PF13920">
    <property type="entry name" value="zf-C3HC4_3"/>
    <property type="match status" value="1"/>
</dbReference>
<feature type="region of interest" description="Disordered" evidence="5">
    <location>
        <begin position="74"/>
        <end position="199"/>
    </location>
</feature>
<name>A0A6A4X7F5_AMPAM</name>
<feature type="compositionally biased region" description="Basic and acidic residues" evidence="5">
    <location>
        <begin position="152"/>
        <end position="171"/>
    </location>
</feature>
<comment type="caution">
    <text evidence="7">The sequence shown here is derived from an EMBL/GenBank/DDBJ whole genome shotgun (WGS) entry which is preliminary data.</text>
</comment>
<dbReference type="Gene3D" id="1.10.245.10">
    <property type="entry name" value="SWIB/MDM2 domain"/>
    <property type="match status" value="1"/>
</dbReference>
<dbReference type="SUPFAM" id="SSF57850">
    <property type="entry name" value="RING/U-box"/>
    <property type="match status" value="1"/>
</dbReference>
<evidence type="ECO:0000256" key="1">
    <source>
        <dbReference type="ARBA" id="ARBA00022723"/>
    </source>
</evidence>
<evidence type="ECO:0000256" key="2">
    <source>
        <dbReference type="ARBA" id="ARBA00022771"/>
    </source>
</evidence>
<evidence type="ECO:0000313" key="8">
    <source>
        <dbReference type="Proteomes" id="UP000440578"/>
    </source>
</evidence>
<dbReference type="PANTHER" id="PTHR46858">
    <property type="entry name" value="OS05G0521000 PROTEIN"/>
    <property type="match status" value="1"/>
</dbReference>
<dbReference type="InterPro" id="IPR001876">
    <property type="entry name" value="Znf_RanBP2"/>
</dbReference>
<feature type="compositionally biased region" description="Low complexity" evidence="5">
    <location>
        <begin position="284"/>
        <end position="298"/>
    </location>
</feature>
<evidence type="ECO:0000256" key="4">
    <source>
        <dbReference type="PROSITE-ProRule" id="PRU00322"/>
    </source>
</evidence>
<dbReference type="GO" id="GO:0008270">
    <property type="term" value="F:zinc ion binding"/>
    <property type="evidence" value="ECO:0007669"/>
    <property type="project" value="UniProtKB-KW"/>
</dbReference>
<dbReference type="PANTHER" id="PTHR46858:SF5">
    <property type="entry name" value="E3 UBIQUITIN-PROTEIN LIGASE APD1-RELATED"/>
    <property type="match status" value="1"/>
</dbReference>
<keyword evidence="8" id="KW-1185">Reference proteome</keyword>
<evidence type="ECO:0000256" key="5">
    <source>
        <dbReference type="SAM" id="MobiDB-lite"/>
    </source>
</evidence>
<accession>A0A6A4X7F5</accession>
<protein>
    <submittedName>
        <fullName evidence="7">E3 ubiquitin-protein ligase Mdm2</fullName>
    </submittedName>
</protein>
<proteinExistence type="predicted"/>
<keyword evidence="1" id="KW-0479">Metal-binding</keyword>
<dbReference type="Gene3D" id="2.30.30.380">
    <property type="entry name" value="Zn-finger domain of Sec23/24"/>
    <property type="match status" value="1"/>
</dbReference>
<feature type="compositionally biased region" description="Low complexity" evidence="5">
    <location>
        <begin position="109"/>
        <end position="133"/>
    </location>
</feature>
<evidence type="ECO:0000259" key="6">
    <source>
        <dbReference type="PROSITE" id="PS50199"/>
    </source>
</evidence>
<evidence type="ECO:0000313" key="7">
    <source>
        <dbReference type="EMBL" id="KAF0313389.1"/>
    </source>
</evidence>
<feature type="region of interest" description="Disordered" evidence="5">
    <location>
        <begin position="264"/>
        <end position="315"/>
    </location>
</feature>
<dbReference type="Proteomes" id="UP000440578">
    <property type="component" value="Unassembled WGS sequence"/>
</dbReference>
<evidence type="ECO:0000256" key="3">
    <source>
        <dbReference type="ARBA" id="ARBA00022833"/>
    </source>
</evidence>
<dbReference type="GO" id="GO:0016567">
    <property type="term" value="P:protein ubiquitination"/>
    <property type="evidence" value="ECO:0007669"/>
    <property type="project" value="TreeGrafter"/>
</dbReference>
<dbReference type="AlphaFoldDB" id="A0A6A4X7F5"/>
<keyword evidence="3" id="KW-0862">Zinc</keyword>
<feature type="domain" description="RanBP2-type" evidence="6">
    <location>
        <begin position="228"/>
        <end position="259"/>
    </location>
</feature>
<dbReference type="EMBL" id="VIIS01000095">
    <property type="protein sequence ID" value="KAF0313389.1"/>
    <property type="molecule type" value="Genomic_DNA"/>
</dbReference>